<evidence type="ECO:0000259" key="22">
    <source>
        <dbReference type="PROSITE" id="PS50011"/>
    </source>
</evidence>
<dbReference type="InterPro" id="IPR049883">
    <property type="entry name" value="NOTCH1_EGF-like"/>
</dbReference>
<evidence type="ECO:0000256" key="3">
    <source>
        <dbReference type="ARBA" id="ARBA00022536"/>
    </source>
</evidence>
<dbReference type="SMART" id="SM00179">
    <property type="entry name" value="EGF_CA"/>
    <property type="match status" value="3"/>
</dbReference>
<feature type="domain" description="EGF-like" evidence="23">
    <location>
        <begin position="634"/>
        <end position="670"/>
    </location>
</feature>
<dbReference type="PANTHER" id="PTHR27005">
    <property type="entry name" value="WALL-ASSOCIATED RECEPTOR KINASE-LIKE 21"/>
    <property type="match status" value="1"/>
</dbReference>
<dbReference type="PROSITE" id="PS50011">
    <property type="entry name" value="PROTEIN_KINASE_DOM"/>
    <property type="match status" value="3"/>
</dbReference>
<dbReference type="FunFam" id="1.10.510.10:FF:000084">
    <property type="entry name" value="Wall-associated receptor kinase 2"/>
    <property type="match status" value="3"/>
</dbReference>
<keyword evidence="3 19" id="KW-0245">EGF-like domain</keyword>
<dbReference type="GO" id="GO:0004674">
    <property type="term" value="F:protein serine/threonine kinase activity"/>
    <property type="evidence" value="ECO:0007669"/>
    <property type="project" value="UniProtKB-KW"/>
</dbReference>
<evidence type="ECO:0000256" key="17">
    <source>
        <dbReference type="ARBA" id="ARBA00047951"/>
    </source>
</evidence>
<dbReference type="GO" id="GO:0005524">
    <property type="term" value="F:ATP binding"/>
    <property type="evidence" value="ECO:0007669"/>
    <property type="project" value="UniProtKB-KW"/>
</dbReference>
<evidence type="ECO:0000256" key="7">
    <source>
        <dbReference type="ARBA" id="ARBA00022729"/>
    </source>
</evidence>
<dbReference type="InterPro" id="IPR011009">
    <property type="entry name" value="Kinase-like_dom_sf"/>
</dbReference>
<keyword evidence="10" id="KW-0418">Kinase</keyword>
<feature type="domain" description="EGF-like" evidence="23">
    <location>
        <begin position="1378"/>
        <end position="1414"/>
    </location>
</feature>
<keyword evidence="4" id="KW-0597">Phosphoprotein</keyword>
<dbReference type="PROSITE" id="PS00108">
    <property type="entry name" value="PROTEIN_KINASE_ST"/>
    <property type="match status" value="3"/>
</dbReference>
<evidence type="ECO:0000256" key="14">
    <source>
        <dbReference type="ARBA" id="ARBA00023157"/>
    </source>
</evidence>
<comment type="catalytic activity">
    <reaction evidence="16">
        <text>L-seryl-[protein] + ATP = O-phospho-L-seryl-[protein] + ADP + H(+)</text>
        <dbReference type="Rhea" id="RHEA:17989"/>
        <dbReference type="Rhea" id="RHEA-COMP:9863"/>
        <dbReference type="Rhea" id="RHEA-COMP:11604"/>
        <dbReference type="ChEBI" id="CHEBI:15378"/>
        <dbReference type="ChEBI" id="CHEBI:29999"/>
        <dbReference type="ChEBI" id="CHEBI:30616"/>
        <dbReference type="ChEBI" id="CHEBI:83421"/>
        <dbReference type="ChEBI" id="CHEBI:456216"/>
    </reaction>
</comment>
<feature type="domain" description="Protein kinase" evidence="22">
    <location>
        <begin position="760"/>
        <end position="1043"/>
    </location>
</feature>
<evidence type="ECO:0000256" key="19">
    <source>
        <dbReference type="PROSITE-ProRule" id="PRU00076"/>
    </source>
</evidence>
<evidence type="ECO:0000256" key="9">
    <source>
        <dbReference type="ARBA" id="ARBA00022741"/>
    </source>
</evidence>
<feature type="transmembrane region" description="Helical" evidence="20">
    <location>
        <begin position="1432"/>
        <end position="1454"/>
    </location>
</feature>
<evidence type="ECO:0000256" key="21">
    <source>
        <dbReference type="SAM" id="SignalP"/>
    </source>
</evidence>
<evidence type="ECO:0000256" key="8">
    <source>
        <dbReference type="ARBA" id="ARBA00022737"/>
    </source>
</evidence>
<dbReference type="Pfam" id="PF07714">
    <property type="entry name" value="PK_Tyr_Ser-Thr"/>
    <property type="match status" value="2"/>
</dbReference>
<evidence type="ECO:0000256" key="18">
    <source>
        <dbReference type="ARBA" id="ARBA00058961"/>
    </source>
</evidence>
<dbReference type="Gene3D" id="1.10.510.10">
    <property type="entry name" value="Transferase(Phosphotransferase) domain 1"/>
    <property type="match status" value="3"/>
</dbReference>
<dbReference type="InterPro" id="IPR001881">
    <property type="entry name" value="EGF-like_Ca-bd_dom"/>
</dbReference>
<dbReference type="Gene3D" id="3.30.200.20">
    <property type="entry name" value="Phosphorylase Kinase, domain 1"/>
    <property type="match status" value="3"/>
</dbReference>
<evidence type="ECO:0000256" key="10">
    <source>
        <dbReference type="ARBA" id="ARBA00022777"/>
    </source>
</evidence>
<dbReference type="PROSITE" id="PS00010">
    <property type="entry name" value="ASX_HYDROXYL"/>
    <property type="match status" value="3"/>
</dbReference>
<dbReference type="GO" id="GO:0030247">
    <property type="term" value="F:polysaccharide binding"/>
    <property type="evidence" value="ECO:0007669"/>
    <property type="project" value="InterPro"/>
</dbReference>
<dbReference type="SUPFAM" id="SSF57184">
    <property type="entry name" value="Growth factor receptor domain"/>
    <property type="match status" value="1"/>
</dbReference>
<dbReference type="Pfam" id="PF12947">
    <property type="entry name" value="EGF_3"/>
    <property type="match status" value="1"/>
</dbReference>
<organism evidence="24 25">
    <name type="scientific">Cucurbita moschata</name>
    <name type="common">Winter crookneck squash</name>
    <name type="synonym">Cucurbita pepo var. moschata</name>
    <dbReference type="NCBI Taxonomy" id="3662"/>
    <lineage>
        <taxon>Eukaryota</taxon>
        <taxon>Viridiplantae</taxon>
        <taxon>Streptophyta</taxon>
        <taxon>Embryophyta</taxon>
        <taxon>Tracheophyta</taxon>
        <taxon>Spermatophyta</taxon>
        <taxon>Magnoliopsida</taxon>
        <taxon>eudicotyledons</taxon>
        <taxon>Gunneridae</taxon>
        <taxon>Pentapetalae</taxon>
        <taxon>rosids</taxon>
        <taxon>fabids</taxon>
        <taxon>Cucurbitales</taxon>
        <taxon>Cucurbitaceae</taxon>
        <taxon>Cucurbiteae</taxon>
        <taxon>Cucurbita</taxon>
    </lineage>
</organism>
<evidence type="ECO:0000256" key="20">
    <source>
        <dbReference type="SAM" id="Phobius"/>
    </source>
</evidence>
<keyword evidence="14" id="KW-1015">Disulfide bond</keyword>
<dbReference type="GO" id="GO:0007166">
    <property type="term" value="P:cell surface receptor signaling pathway"/>
    <property type="evidence" value="ECO:0007669"/>
    <property type="project" value="InterPro"/>
</dbReference>
<protein>
    <submittedName>
        <fullName evidence="25">Uncharacterized protein LOC111460588</fullName>
    </submittedName>
</protein>
<evidence type="ECO:0000256" key="2">
    <source>
        <dbReference type="ARBA" id="ARBA00022527"/>
    </source>
</evidence>
<keyword evidence="5" id="KW-0808">Transferase</keyword>
<dbReference type="Proteomes" id="UP000504609">
    <property type="component" value="Unplaced"/>
</dbReference>
<feature type="transmembrane region" description="Helical" evidence="20">
    <location>
        <begin position="686"/>
        <end position="710"/>
    </location>
</feature>
<keyword evidence="24" id="KW-1185">Reference proteome</keyword>
<keyword evidence="8" id="KW-0677">Repeat</keyword>
<dbReference type="Pfam" id="PF07645">
    <property type="entry name" value="EGF_CA"/>
    <property type="match status" value="2"/>
</dbReference>
<dbReference type="InterPro" id="IPR009030">
    <property type="entry name" value="Growth_fac_rcpt_cys_sf"/>
</dbReference>
<dbReference type="GeneID" id="111460588"/>
<evidence type="ECO:0000256" key="1">
    <source>
        <dbReference type="ARBA" id="ARBA00004479"/>
    </source>
</evidence>
<proteinExistence type="predicted"/>
<dbReference type="InterPro" id="IPR025287">
    <property type="entry name" value="WAK_GUB"/>
</dbReference>
<dbReference type="PANTHER" id="PTHR27005:SF468">
    <property type="entry name" value="OS01G0310500 PROTEIN"/>
    <property type="match status" value="1"/>
</dbReference>
<dbReference type="Pfam" id="PF13947">
    <property type="entry name" value="GUB_WAK_bind"/>
    <property type="match status" value="2"/>
</dbReference>
<evidence type="ECO:0000256" key="12">
    <source>
        <dbReference type="ARBA" id="ARBA00022989"/>
    </source>
</evidence>
<evidence type="ECO:0000313" key="25">
    <source>
        <dbReference type="RefSeq" id="XP_022959549.1"/>
    </source>
</evidence>
<dbReference type="InterPro" id="IPR001245">
    <property type="entry name" value="Ser-Thr/Tyr_kinase_cat_dom"/>
</dbReference>
<name>A0A6J1H8D6_CUCMO</name>
<dbReference type="InterPro" id="IPR018097">
    <property type="entry name" value="EGF_Ca-bd_CS"/>
</dbReference>
<keyword evidence="12 20" id="KW-1133">Transmembrane helix</keyword>
<comment type="subcellular location">
    <subcellularLocation>
        <location evidence="1">Membrane</location>
        <topology evidence="1">Single-pass type I membrane protein</topology>
    </subcellularLocation>
</comment>
<dbReference type="GO" id="GO:0005509">
    <property type="term" value="F:calcium ion binding"/>
    <property type="evidence" value="ECO:0007669"/>
    <property type="project" value="InterPro"/>
</dbReference>
<evidence type="ECO:0000256" key="6">
    <source>
        <dbReference type="ARBA" id="ARBA00022692"/>
    </source>
</evidence>
<comment type="catalytic activity">
    <reaction evidence="17">
        <text>L-threonyl-[protein] + ATP = O-phospho-L-threonyl-[protein] + ADP + H(+)</text>
        <dbReference type="Rhea" id="RHEA:46608"/>
        <dbReference type="Rhea" id="RHEA-COMP:11060"/>
        <dbReference type="Rhea" id="RHEA-COMP:11605"/>
        <dbReference type="ChEBI" id="CHEBI:15378"/>
        <dbReference type="ChEBI" id="CHEBI:30013"/>
        <dbReference type="ChEBI" id="CHEBI:30616"/>
        <dbReference type="ChEBI" id="CHEBI:61977"/>
        <dbReference type="ChEBI" id="CHEBI:456216"/>
    </reaction>
</comment>
<dbReference type="InterPro" id="IPR008271">
    <property type="entry name" value="Ser/Thr_kinase_AS"/>
</dbReference>
<dbReference type="KEGG" id="cmos:111460588"/>
<dbReference type="InterPro" id="IPR000719">
    <property type="entry name" value="Prot_kinase_dom"/>
</dbReference>
<feature type="domain" description="Protein kinase" evidence="22">
    <location>
        <begin position="406"/>
        <end position="668"/>
    </location>
</feature>
<evidence type="ECO:0000256" key="15">
    <source>
        <dbReference type="ARBA" id="ARBA00023180"/>
    </source>
</evidence>
<dbReference type="PROSITE" id="PS01187">
    <property type="entry name" value="EGF_CA"/>
    <property type="match status" value="3"/>
</dbReference>
<dbReference type="PROSITE" id="PS50026">
    <property type="entry name" value="EGF_3"/>
    <property type="match status" value="3"/>
</dbReference>
<dbReference type="SUPFAM" id="SSF57196">
    <property type="entry name" value="EGF/Laminin"/>
    <property type="match status" value="1"/>
</dbReference>
<keyword evidence="6 20" id="KW-0812">Transmembrane</keyword>
<evidence type="ECO:0000256" key="16">
    <source>
        <dbReference type="ARBA" id="ARBA00047558"/>
    </source>
</evidence>
<feature type="signal peptide" evidence="21">
    <location>
        <begin position="1"/>
        <end position="19"/>
    </location>
</feature>
<evidence type="ECO:0000256" key="4">
    <source>
        <dbReference type="ARBA" id="ARBA00022553"/>
    </source>
</evidence>
<accession>A0A6J1H8D6</accession>
<feature type="domain" description="EGF-like" evidence="23">
    <location>
        <begin position="280"/>
        <end position="316"/>
    </location>
</feature>
<dbReference type="InterPro" id="IPR000152">
    <property type="entry name" value="EGF-type_Asp/Asn_hydroxyl_site"/>
</dbReference>
<feature type="transmembrane region" description="Helical" evidence="20">
    <location>
        <begin position="334"/>
        <end position="356"/>
    </location>
</feature>
<dbReference type="SUPFAM" id="SSF56112">
    <property type="entry name" value="Protein kinase-like (PK-like)"/>
    <property type="match status" value="3"/>
</dbReference>
<comment type="function">
    <text evidence="18">Serine/threonine-protein kinase that may function as a signaling receptor of extracellular matrix component. Binding to pectin may have significance in the control of cell expansion, morphogenesis and development.</text>
</comment>
<reference evidence="25" key="1">
    <citation type="submission" date="2025-08" db="UniProtKB">
        <authorList>
            <consortium name="RefSeq"/>
        </authorList>
    </citation>
    <scope>IDENTIFICATION</scope>
    <source>
        <tissue evidence="25">Young leaves</tissue>
    </source>
</reference>
<feature type="chain" id="PRO_5027020029" evidence="21">
    <location>
        <begin position="20"/>
        <end position="1824"/>
    </location>
</feature>
<dbReference type="FunFam" id="3.30.200.20:FF:000043">
    <property type="entry name" value="Wall-associated receptor kinase 2"/>
    <property type="match status" value="3"/>
</dbReference>
<dbReference type="FunFam" id="2.10.25.10:FF:000038">
    <property type="entry name" value="Fibrillin 2"/>
    <property type="match status" value="3"/>
</dbReference>
<evidence type="ECO:0000259" key="23">
    <source>
        <dbReference type="PROSITE" id="PS50026"/>
    </source>
</evidence>
<dbReference type="RefSeq" id="XP_022959549.1">
    <property type="nucleotide sequence ID" value="XM_023103781.1"/>
</dbReference>
<dbReference type="InterPro" id="IPR000742">
    <property type="entry name" value="EGF"/>
</dbReference>
<keyword evidence="11" id="KW-0067">ATP-binding</keyword>
<sequence>MAFLVMMNIAIFSAPLAVAASQALPGCEEQCGDVHIPYPFGIKERCYLNQNFSITCHKTDRNRPPKAEAFLMHTNIRVMNISTNGELHVLRPIVRNCYSYGDNYLDMNETDLSVPTMYPLSRSKNKFITIGCNHVGLILGDDQGTNVESGCISVCTRRSSVVDGLCSGSGCCQLDIPKGLTKLSLAVGELLNYTEIRKFSPCGYAFIIEARRFQFLSSYIDKFEEKEVEAVLSWGIRKALKLDCGLNARRNNSIFNGTHYRCHCLDGYEGNPYLHHGCQDVDECTYPWLNDCEHKNKCSNTEGNYTCHCPKNFHGDGRKGGKGCTKNSTSSIPIIIGIGLGLAVLLIATTTIYLCYKKLKFIKQKQRFFHKNGGFVLQRQLSQCNSPKDIVRIFSQEELEKATNNYAKDTIAGKGGYGTVYKGVLDDGLTVAIKKSKFMDESQTSQFINEVVVLSQINHRNVVKLLGCCLETQVPLLVYEFVTNGTLFDHIHDTTKHVPLSWEARLRIASETAGVISYLHSSASIPIIHRDIKTTNVLLDDNYTAKVSDFGASKLVPKDHTQLTTLVQGTLGYLDPEYLLTSELTEKSDVYSFGIVLLELITGKKAVRFDGPEEDRNLAMYVLFLLGLFEPFLDVDECTYPWLNDCEHKNKCSNTEGNYTCHCPKNFHGDGRKGGKGCTKNSTSSIPIIIGIGLGLAVLLIATTTIYLCYKKLKFIKQKQRFFHKNGGFVLQRQLSQCNSPKDIVRIFSQEELEKATNNYAKDTIAGKGGYGTVYKGVLDDGLTVAIKKSKFMDESQTSQFINEVVVLSQINHRNVVKLLGCCLETQVPLLVYEFVTNGTLFDHIHDTTKHVPLSWEARLRIASETAGVISYLHSSASIPIIHRDIKTTNVLLDDNYTAKVSDFGASKLVPKDHTQLTTLVQGTLGYLDPEYLLTSELTEKSDVYSFGIVLLELITGKKAVRFDGPEEDRNLAMYVLCAIKEDRFEEVVEKGMVSEANMEQIKEAAKLARECVRIKGEERPSMKEVAMELEALRATKGEHSWANVRLSAAQESSPFVEGGSMGAVDDSIKLELPHVEHDLYNLYTPTTPICPLMVMKMKPIMAFLVMMNIAILSTPLAVAASQALPGCEERCGDVHIPYPFGIKEGCYLNQNFSIACDKTDRNGPPKAFLMHTNISVMNIFTNGELHVLQPIVRNCYSDGGSYLDMNDSYLSVPDMYPLSRSKNKFITIGCNHVGLILGDYLGGDFESGCISMCTKKSSVADGSCSGSGCCQLEIPKGLTNLRLAVGELLNYTEIPKLSPCGYAFIIEAERFRFLSSYIDKFEDEKVVVVLSWGIRNELKFECGSNTARISIFNGTQYGCQCLDGYEGNPYLRHGCQDVNECKYGWLNDCMHKAKCINTEGNYTCRCPKNFHGDGRKGGEGCTKNSTSSIPIIIGIGLGLVVLLIAITTIYLCYKKLKFIKQKQRFFHKNGGFVLQRQLSQCNSPKDIVRIFSQEELEKATNNYAKDTIAGKGGYGTVYKGVLDDGLTVAIKKSKFMDESQTSQFINEVVVLSQINHRNVVKLLGCCLETQVPLLVYEFVTNGTLFDHIHDTTKRVPLSWEARLRIASETAGVISYLHSSASIPIIHRDIKTTNVLLDDNYTAKVSDFGASKLVPMDQTQLTTLVQGTLGYLDPEYLLTSELTEKSDVYSFGIVLLELITGKKAVRFDGPEEDRNLAMYVLCAMKEDRFEEVVDKGMVSEANFEQIKEVAKLAKECVRIKGDERPDMKEVAMELEALRATKGEHSWANVRLSAAQESSPFVESGSMGAVDDSIKLELPHVEHGR</sequence>
<keyword evidence="9" id="KW-0547">Nucleotide-binding</keyword>
<feature type="domain" description="Protein kinase" evidence="22">
    <location>
        <begin position="1504"/>
        <end position="1787"/>
    </location>
</feature>
<dbReference type="InterPro" id="IPR024731">
    <property type="entry name" value="NELL2-like_EGF"/>
</dbReference>
<evidence type="ECO:0000256" key="13">
    <source>
        <dbReference type="ARBA" id="ARBA00023136"/>
    </source>
</evidence>
<evidence type="ECO:0000313" key="24">
    <source>
        <dbReference type="Proteomes" id="UP000504609"/>
    </source>
</evidence>
<dbReference type="CDD" id="cd14066">
    <property type="entry name" value="STKc_IRAK"/>
    <property type="match status" value="3"/>
</dbReference>
<keyword evidence="13 20" id="KW-0472">Membrane</keyword>
<keyword evidence="2" id="KW-0723">Serine/threonine-protein kinase</keyword>
<evidence type="ECO:0000256" key="11">
    <source>
        <dbReference type="ARBA" id="ARBA00022840"/>
    </source>
</evidence>
<evidence type="ECO:0000256" key="5">
    <source>
        <dbReference type="ARBA" id="ARBA00022679"/>
    </source>
</evidence>
<dbReference type="SMART" id="SM00220">
    <property type="entry name" value="S_TKc"/>
    <property type="match status" value="3"/>
</dbReference>
<dbReference type="Pfam" id="PF00069">
    <property type="entry name" value="Pkinase"/>
    <property type="match status" value="1"/>
</dbReference>
<dbReference type="Gene3D" id="2.10.25.10">
    <property type="entry name" value="Laminin"/>
    <property type="match status" value="3"/>
</dbReference>
<keyword evidence="7 21" id="KW-0732">Signal</keyword>
<dbReference type="InterPro" id="IPR045274">
    <property type="entry name" value="WAK-like"/>
</dbReference>
<gene>
    <name evidence="25" type="primary">LOC111460588</name>
</gene>
<dbReference type="GO" id="GO:0005886">
    <property type="term" value="C:plasma membrane"/>
    <property type="evidence" value="ECO:0007669"/>
    <property type="project" value="TreeGrafter"/>
</dbReference>
<comment type="caution">
    <text evidence="19">Lacks conserved residue(s) required for the propagation of feature annotation.</text>
</comment>
<dbReference type="SMART" id="SM00181">
    <property type="entry name" value="EGF"/>
    <property type="match status" value="4"/>
</dbReference>
<keyword evidence="15" id="KW-0325">Glycoprotein</keyword>
<dbReference type="CDD" id="cd00054">
    <property type="entry name" value="EGF_CA"/>
    <property type="match status" value="3"/>
</dbReference>